<dbReference type="AlphaFoldDB" id="A0A101LYN5"/>
<evidence type="ECO:0000256" key="1">
    <source>
        <dbReference type="SAM" id="SignalP"/>
    </source>
</evidence>
<organism evidence="2">
    <name type="scientific">Picea glauca</name>
    <name type="common">White spruce</name>
    <name type="synonym">Pinus glauca</name>
    <dbReference type="NCBI Taxonomy" id="3330"/>
    <lineage>
        <taxon>Eukaryota</taxon>
        <taxon>Viridiplantae</taxon>
        <taxon>Streptophyta</taxon>
        <taxon>Embryophyta</taxon>
        <taxon>Tracheophyta</taxon>
        <taxon>Spermatophyta</taxon>
        <taxon>Pinopsida</taxon>
        <taxon>Pinidae</taxon>
        <taxon>Conifers I</taxon>
        <taxon>Pinales</taxon>
        <taxon>Pinaceae</taxon>
        <taxon>Picea</taxon>
    </lineage>
</organism>
<geneLocation type="mitochondrion" evidence="2"/>
<name>A0A101LYN5_PICGL</name>
<sequence length="61" mass="6922">MIPFFKRKLRAMFIYLLLHSILSQNKLSLSVLRMAALVLSVRSTYSTLDVPSKCKATEGSF</sequence>
<dbReference type="EMBL" id="LKAM01000007">
    <property type="protein sequence ID" value="KUM47769.1"/>
    <property type="molecule type" value="Genomic_DNA"/>
</dbReference>
<feature type="signal peptide" evidence="1">
    <location>
        <begin position="1"/>
        <end position="23"/>
    </location>
</feature>
<reference evidence="2" key="1">
    <citation type="journal article" date="2015" name="Genome Biol. Evol.">
        <title>Organellar Genomes of White Spruce (Picea glauca): Assembly and Annotation.</title>
        <authorList>
            <person name="Jackman S.D."/>
            <person name="Warren R.L."/>
            <person name="Gibb E.A."/>
            <person name="Vandervalk B.P."/>
            <person name="Mohamadi H."/>
            <person name="Chu J."/>
            <person name="Raymond A."/>
            <person name="Pleasance S."/>
            <person name="Coope R."/>
            <person name="Wildung M.R."/>
            <person name="Ritland C.E."/>
            <person name="Bousquet J."/>
            <person name="Jones S.J."/>
            <person name="Bohlmann J."/>
            <person name="Birol I."/>
        </authorList>
    </citation>
    <scope>NUCLEOTIDE SEQUENCE [LARGE SCALE GENOMIC DNA]</scope>
    <source>
        <tissue evidence="2">Flushing bud</tissue>
    </source>
</reference>
<comment type="caution">
    <text evidence="2">The sequence shown here is derived from an EMBL/GenBank/DDBJ whole genome shotgun (WGS) entry which is preliminary data.</text>
</comment>
<keyword evidence="2" id="KW-0496">Mitochondrion</keyword>
<accession>A0A101LYN5</accession>
<protein>
    <submittedName>
        <fullName evidence="2">Uncharacterized protein</fullName>
    </submittedName>
</protein>
<evidence type="ECO:0000313" key="2">
    <source>
        <dbReference type="EMBL" id="KUM47769.1"/>
    </source>
</evidence>
<feature type="chain" id="PRO_5007100170" evidence="1">
    <location>
        <begin position="24"/>
        <end position="61"/>
    </location>
</feature>
<proteinExistence type="predicted"/>
<gene>
    <name evidence="2" type="ORF">ABT39_MTgene5956</name>
</gene>
<keyword evidence="1" id="KW-0732">Signal</keyword>